<dbReference type="InterPro" id="IPR039762">
    <property type="entry name" value="Nmd2/UPF2"/>
</dbReference>
<dbReference type="PANTHER" id="PTHR12839">
    <property type="entry name" value="NONSENSE-MEDIATED MRNA DECAY PROTEIN 2 UP-FRAMESHIFT SUPPRESSOR 2"/>
    <property type="match status" value="1"/>
</dbReference>
<dbReference type="Gene3D" id="1.25.40.180">
    <property type="match status" value="3"/>
</dbReference>
<feature type="domain" description="MIF4G" evidence="4">
    <location>
        <begin position="69"/>
        <end position="299"/>
    </location>
</feature>
<dbReference type="Proteomes" id="UP001159042">
    <property type="component" value="Unassembled WGS sequence"/>
</dbReference>
<evidence type="ECO:0000313" key="5">
    <source>
        <dbReference type="EMBL" id="KAJ8919747.1"/>
    </source>
</evidence>
<feature type="compositionally biased region" description="Acidic residues" evidence="3">
    <location>
        <begin position="11"/>
        <end position="21"/>
    </location>
</feature>
<feature type="region of interest" description="Disordered" evidence="3">
    <location>
        <begin position="1082"/>
        <end position="1103"/>
    </location>
</feature>
<reference evidence="5 6" key="1">
    <citation type="journal article" date="2023" name="Insect Mol. Biol.">
        <title>Genome sequencing provides insights into the evolution of gene families encoding plant cell wall-degrading enzymes in longhorned beetles.</title>
        <authorList>
            <person name="Shin N.R."/>
            <person name="Okamura Y."/>
            <person name="Kirsch R."/>
            <person name="Pauchet Y."/>
        </authorList>
    </citation>
    <scope>NUCLEOTIDE SEQUENCE [LARGE SCALE GENOMIC DNA]</scope>
    <source>
        <strain evidence="5">EAD_L_NR</strain>
    </source>
</reference>
<dbReference type="Gene3D" id="4.10.80.160">
    <property type="match status" value="1"/>
</dbReference>
<feature type="compositionally biased region" description="Acidic residues" evidence="3">
    <location>
        <begin position="403"/>
        <end position="428"/>
    </location>
</feature>
<dbReference type="InterPro" id="IPR003890">
    <property type="entry name" value="MIF4G-like_typ-3"/>
</dbReference>
<dbReference type="InterPro" id="IPR007193">
    <property type="entry name" value="Upf2/Nmd2_C"/>
</dbReference>
<dbReference type="GO" id="GO:0000184">
    <property type="term" value="P:nuclear-transcribed mRNA catabolic process, nonsense-mediated decay"/>
    <property type="evidence" value="ECO:0007669"/>
    <property type="project" value="InterPro"/>
</dbReference>
<dbReference type="GO" id="GO:0035145">
    <property type="term" value="C:exon-exon junction complex"/>
    <property type="evidence" value="ECO:0007669"/>
    <property type="project" value="TreeGrafter"/>
</dbReference>
<feature type="region of interest" description="Disordered" evidence="3">
    <location>
        <begin position="403"/>
        <end position="432"/>
    </location>
</feature>
<dbReference type="GO" id="GO:0003723">
    <property type="term" value="F:RNA binding"/>
    <property type="evidence" value="ECO:0007669"/>
    <property type="project" value="InterPro"/>
</dbReference>
<dbReference type="GO" id="GO:0005737">
    <property type="term" value="C:cytoplasm"/>
    <property type="evidence" value="ECO:0007669"/>
    <property type="project" value="UniProtKB-SubCell"/>
</dbReference>
<dbReference type="SMART" id="SM00543">
    <property type="entry name" value="MIF4G"/>
    <property type="match status" value="3"/>
</dbReference>
<feature type="compositionally biased region" description="Acidic residues" evidence="3">
    <location>
        <begin position="867"/>
        <end position="886"/>
    </location>
</feature>
<gene>
    <name evidence="5" type="ORF">NQ315_006276</name>
</gene>
<evidence type="ECO:0000256" key="3">
    <source>
        <dbReference type="SAM" id="MobiDB-lite"/>
    </source>
</evidence>
<keyword evidence="6" id="KW-1185">Reference proteome</keyword>
<name>A0AAV8W0V2_9CUCU</name>
<evidence type="ECO:0000256" key="1">
    <source>
        <dbReference type="ARBA" id="ARBA00004496"/>
    </source>
</evidence>
<organism evidence="5 6">
    <name type="scientific">Exocentrus adspersus</name>
    <dbReference type="NCBI Taxonomy" id="1586481"/>
    <lineage>
        <taxon>Eukaryota</taxon>
        <taxon>Metazoa</taxon>
        <taxon>Ecdysozoa</taxon>
        <taxon>Arthropoda</taxon>
        <taxon>Hexapoda</taxon>
        <taxon>Insecta</taxon>
        <taxon>Pterygota</taxon>
        <taxon>Neoptera</taxon>
        <taxon>Endopterygota</taxon>
        <taxon>Coleoptera</taxon>
        <taxon>Polyphaga</taxon>
        <taxon>Cucujiformia</taxon>
        <taxon>Chrysomeloidea</taxon>
        <taxon>Cerambycidae</taxon>
        <taxon>Lamiinae</taxon>
        <taxon>Acanthocinini</taxon>
        <taxon>Exocentrus</taxon>
    </lineage>
</organism>
<comment type="caution">
    <text evidence="5">The sequence shown here is derived from an EMBL/GenBank/DDBJ whole genome shotgun (WGS) entry which is preliminary data.</text>
</comment>
<keyword evidence="2" id="KW-0963">Cytoplasm</keyword>
<evidence type="ECO:0000256" key="2">
    <source>
        <dbReference type="ARBA" id="ARBA00022490"/>
    </source>
</evidence>
<feature type="compositionally biased region" description="Acidic residues" evidence="3">
    <location>
        <begin position="910"/>
        <end position="925"/>
    </location>
</feature>
<dbReference type="FunFam" id="1.25.40.180:FF:000014">
    <property type="entry name" value="Putative regulator of nonsense transcripts 2"/>
    <property type="match status" value="1"/>
</dbReference>
<dbReference type="Pfam" id="PF04050">
    <property type="entry name" value="Upf2"/>
    <property type="match status" value="1"/>
</dbReference>
<dbReference type="FunFam" id="1.25.40.180:FF:000023">
    <property type="entry name" value="regulator of nonsense transcripts 2 isoform X1"/>
    <property type="match status" value="1"/>
</dbReference>
<dbReference type="AlphaFoldDB" id="A0AAV8W0V2"/>
<dbReference type="Pfam" id="PF02854">
    <property type="entry name" value="MIF4G"/>
    <property type="match status" value="3"/>
</dbReference>
<comment type="subcellular location">
    <subcellularLocation>
        <location evidence="1">Cytoplasm</location>
    </subcellularLocation>
</comment>
<protein>
    <recommendedName>
        <fullName evidence="4">MIF4G domain-containing protein</fullName>
    </recommendedName>
</protein>
<dbReference type="InterPro" id="IPR016024">
    <property type="entry name" value="ARM-type_fold"/>
</dbReference>
<feature type="region of interest" description="Disordered" evidence="3">
    <location>
        <begin position="1"/>
        <end position="27"/>
    </location>
</feature>
<sequence length="1103" mass="126386">MTVNESGQDAEKEEANEEERDETERNSVIAYAQEVQERLNFKKELRAANQNAASTRPSDSHFTKLDSSLKKNTAFVKKIRNFSSSQVDTYLKDMLTLNLSKYISEIAAAIVDSKLKMTDVPAAVKLCSILHQTYAEFSQHLFENWQKALAVKVGEKIPNPSKLRVDLRFYAELLQAGIFTNKNALSLLGSVLTTLINMDKEDHFNIAIVLSFCKHCGDDYAGLVPRKMRELSIKYNVEIPKSSFLLPEKQQNVRGLLKDYYSSLSKHLSKDHQEMQNFEKQNMRILQTKGELSQERKDKLEQLQSAYDKLLMNTQNFSDILDEDMPVLKVQSLPKNEESMIVTGSGPDIEDASTNIENIWCDVETQRFYCDLPELTVFLPTAFLNKGQTPPPTDTVTEEVLDSELPVEDLDDDSKGDDPPAVEEETEDPAATTASNKIVLEAFLNNLPNCLVRALFGVNRTRLDLLPFYARFVAILHPALPEVGNELCQMLRHDFKYHVRKKDQINIESKIKVVRFIGELVKFKLYSKIEALYCLKVLLHDFSHHHIEMACNLLEVCGRFLYCSADSHQRTKVYLEQMMRKKSVMALDSRYVTQIENAYYYVNPPEVVTITKKERPVMHQFIRKLLYQDLQKNNTDKIMRLMRKLDWANQEVSSYAVKCLTGAHNLKYFNIRCLANLLAGLVAYQEEVGTKVVDGVLEDIRLGMEVNLPKFNQRRVAQVKYLGELYNYRMVESADVFKVLYSLISFGVSMDPNEVSPLDPPHHLFRIKLACVLLETCGTYFSSGSSKRKLDYYLVFLQAYYWFKKELWKESFPPILDHIFKDTLVTLRPKLKLCQSYDEALEELNNIRTLLGVEKLLEVDSKVADEDGLDTIAETDNEEAGEDEMSEGVTGPITDDTATEDETVDHTQGSDDEGEPMTSEAEQDPVSESLAIPKGPKKMDCTEDSDFLNALDKMVSENIQERMREPVKAGNVDISVPVVVKSNVKKTYEQLQETTSKNESGKIGFVLMVRKGNKQQYKQFEADIDSELAQNLRDQELAQKEEKEKVKRLTLNITERFEEEDYQEMIQQQNRPVTQNLNRERKKYQHPKGAPDADLIFGPKRVR</sequence>
<evidence type="ECO:0000313" key="6">
    <source>
        <dbReference type="Proteomes" id="UP001159042"/>
    </source>
</evidence>
<dbReference type="EMBL" id="JANEYG010000016">
    <property type="protein sequence ID" value="KAJ8919747.1"/>
    <property type="molecule type" value="Genomic_DNA"/>
</dbReference>
<dbReference type="Gene3D" id="6.10.250.770">
    <property type="match status" value="1"/>
</dbReference>
<feature type="domain" description="MIF4G" evidence="4">
    <location>
        <begin position="422"/>
        <end position="605"/>
    </location>
</feature>
<feature type="domain" description="MIF4G" evidence="4">
    <location>
        <begin position="620"/>
        <end position="830"/>
    </location>
</feature>
<dbReference type="PANTHER" id="PTHR12839:SF7">
    <property type="entry name" value="REGULATOR OF NONSENSE TRANSCRIPTS 2"/>
    <property type="match status" value="1"/>
</dbReference>
<accession>A0AAV8W0V2</accession>
<proteinExistence type="predicted"/>
<dbReference type="SUPFAM" id="SSF48371">
    <property type="entry name" value="ARM repeat"/>
    <property type="match status" value="3"/>
</dbReference>
<feature type="region of interest" description="Disordered" evidence="3">
    <location>
        <begin position="867"/>
        <end position="939"/>
    </location>
</feature>
<evidence type="ECO:0000259" key="4">
    <source>
        <dbReference type="SMART" id="SM00543"/>
    </source>
</evidence>